<gene>
    <name evidence="1" type="ORF">ABID56_002062</name>
</gene>
<dbReference type="Proteomes" id="UP001549167">
    <property type="component" value="Unassembled WGS sequence"/>
</dbReference>
<dbReference type="RefSeq" id="WP_354220831.1">
    <property type="nucleotide sequence ID" value="NZ_JBEPMX010000010.1"/>
</dbReference>
<organism evidence="1 2">
    <name type="scientific">Alkalibacillus flavidus</name>
    <dbReference type="NCBI Taxonomy" id="546021"/>
    <lineage>
        <taxon>Bacteria</taxon>
        <taxon>Bacillati</taxon>
        <taxon>Bacillota</taxon>
        <taxon>Bacilli</taxon>
        <taxon>Bacillales</taxon>
        <taxon>Bacillaceae</taxon>
        <taxon>Alkalibacillus</taxon>
    </lineage>
</organism>
<reference evidence="1 2" key="1">
    <citation type="submission" date="2024-06" db="EMBL/GenBank/DDBJ databases">
        <title>Genomic Encyclopedia of Type Strains, Phase IV (KMG-IV): sequencing the most valuable type-strain genomes for metagenomic binning, comparative biology and taxonomic classification.</title>
        <authorList>
            <person name="Goeker M."/>
        </authorList>
    </citation>
    <scope>NUCLEOTIDE SEQUENCE [LARGE SCALE GENOMIC DNA]</scope>
    <source>
        <strain evidence="1 2">DSM 23520</strain>
    </source>
</reference>
<dbReference type="EMBL" id="JBEPMX010000010">
    <property type="protein sequence ID" value="MET3683946.1"/>
    <property type="molecule type" value="Genomic_DNA"/>
</dbReference>
<name>A0ABV2KWI1_9BACI</name>
<keyword evidence="2" id="KW-1185">Reference proteome</keyword>
<accession>A0ABV2KWI1</accession>
<evidence type="ECO:0000313" key="2">
    <source>
        <dbReference type="Proteomes" id="UP001549167"/>
    </source>
</evidence>
<comment type="caution">
    <text evidence="1">The sequence shown here is derived from an EMBL/GenBank/DDBJ whole genome shotgun (WGS) entry which is preliminary data.</text>
</comment>
<proteinExistence type="predicted"/>
<dbReference type="InterPro" id="IPR025555">
    <property type="entry name" value="YppG"/>
</dbReference>
<dbReference type="Pfam" id="PF14179">
    <property type="entry name" value="YppG"/>
    <property type="match status" value="1"/>
</dbReference>
<sequence>MTNTFNDHWVSPVVYYYDPTIAPEMTPYANDYTPWMIDDVPGVTNQSAILWQYFQNENGELDMDKVFKTLGQVMQLSQQITPIVKSLSTIVRPK</sequence>
<evidence type="ECO:0000313" key="1">
    <source>
        <dbReference type="EMBL" id="MET3683946.1"/>
    </source>
</evidence>
<protein>
    <submittedName>
        <fullName evidence="1">Uncharacterized protein</fullName>
    </submittedName>
</protein>